<name>A0A835M2P7_9MAGN</name>
<dbReference type="GO" id="GO:0009535">
    <property type="term" value="C:chloroplast thylakoid membrane"/>
    <property type="evidence" value="ECO:0007669"/>
    <property type="project" value="TreeGrafter"/>
</dbReference>
<dbReference type="InterPro" id="IPR012677">
    <property type="entry name" value="Nucleotide-bd_a/b_plait_sf"/>
</dbReference>
<dbReference type="Gene3D" id="3.30.70.330">
    <property type="match status" value="1"/>
</dbReference>
<dbReference type="PANTHER" id="PTHR48025">
    <property type="entry name" value="OS02G0815200 PROTEIN"/>
    <property type="match status" value="1"/>
</dbReference>
<evidence type="ECO:0000313" key="5">
    <source>
        <dbReference type="Proteomes" id="UP000631114"/>
    </source>
</evidence>
<dbReference type="EMBL" id="JADFTS010000003">
    <property type="protein sequence ID" value="KAF9616825.1"/>
    <property type="molecule type" value="Genomic_DNA"/>
</dbReference>
<dbReference type="InterPro" id="IPR000504">
    <property type="entry name" value="RRM_dom"/>
</dbReference>
<evidence type="ECO:0000256" key="1">
    <source>
        <dbReference type="ARBA" id="ARBA00022884"/>
    </source>
</evidence>
<dbReference type="Proteomes" id="UP000631114">
    <property type="component" value="Unassembled WGS sequence"/>
</dbReference>
<evidence type="ECO:0000313" key="4">
    <source>
        <dbReference type="EMBL" id="KAF9616825.1"/>
    </source>
</evidence>
<dbReference type="OrthoDB" id="439808at2759"/>
<sequence>NPLPTQRHGTSADQDIQDSERLAMLFEKAGIVYSAEVIYNRDTGQSRGFGFVTMTIVDEAEKAIDMFKRYDLTLAQILVRPSFLLGDAHGYAF</sequence>
<gene>
    <name evidence="4" type="ORF">IFM89_032675</name>
</gene>
<keyword evidence="1 2" id="KW-0694">RNA-binding</keyword>
<feature type="domain" description="RRM" evidence="3">
    <location>
        <begin position="1"/>
        <end position="84"/>
    </location>
</feature>
<dbReference type="InterPro" id="IPR050502">
    <property type="entry name" value="Euk_RNA-bind_prot"/>
</dbReference>
<dbReference type="GO" id="GO:1901259">
    <property type="term" value="P:chloroplast rRNA processing"/>
    <property type="evidence" value="ECO:0007669"/>
    <property type="project" value="TreeGrafter"/>
</dbReference>
<dbReference type="SUPFAM" id="SSF54928">
    <property type="entry name" value="RNA-binding domain, RBD"/>
    <property type="match status" value="1"/>
</dbReference>
<reference evidence="4 5" key="1">
    <citation type="submission" date="2020-10" db="EMBL/GenBank/DDBJ databases">
        <title>The Coptis chinensis genome and diversification of protoberbering-type alkaloids.</title>
        <authorList>
            <person name="Wang B."/>
            <person name="Shu S."/>
            <person name="Song C."/>
            <person name="Liu Y."/>
        </authorList>
    </citation>
    <scope>NUCLEOTIDE SEQUENCE [LARGE SCALE GENOMIC DNA]</scope>
    <source>
        <strain evidence="4">HL-2020</strain>
        <tissue evidence="4">Leaf</tissue>
    </source>
</reference>
<dbReference type="GO" id="GO:0003729">
    <property type="term" value="F:mRNA binding"/>
    <property type="evidence" value="ECO:0007669"/>
    <property type="project" value="TreeGrafter"/>
</dbReference>
<dbReference type="PANTHER" id="PTHR48025:SF3">
    <property type="entry name" value="31 KDA RIBONUCLEOPROTEIN, CHLOROPLASTIC-RELATED"/>
    <property type="match status" value="1"/>
</dbReference>
<dbReference type="SMART" id="SM00360">
    <property type="entry name" value="RRM"/>
    <property type="match status" value="1"/>
</dbReference>
<dbReference type="PROSITE" id="PS50102">
    <property type="entry name" value="RRM"/>
    <property type="match status" value="1"/>
</dbReference>
<proteinExistence type="predicted"/>
<dbReference type="InterPro" id="IPR035979">
    <property type="entry name" value="RBD_domain_sf"/>
</dbReference>
<keyword evidence="5" id="KW-1185">Reference proteome</keyword>
<protein>
    <recommendedName>
        <fullName evidence="3">RRM domain-containing protein</fullName>
    </recommendedName>
</protein>
<feature type="non-terminal residue" evidence="4">
    <location>
        <position position="1"/>
    </location>
</feature>
<accession>A0A835M2P7</accession>
<evidence type="ECO:0000256" key="2">
    <source>
        <dbReference type="PROSITE-ProRule" id="PRU00176"/>
    </source>
</evidence>
<evidence type="ECO:0000259" key="3">
    <source>
        <dbReference type="PROSITE" id="PS50102"/>
    </source>
</evidence>
<dbReference type="AlphaFoldDB" id="A0A835M2P7"/>
<dbReference type="Pfam" id="PF00076">
    <property type="entry name" value="RRM_1"/>
    <property type="match status" value="1"/>
</dbReference>
<comment type="caution">
    <text evidence="4">The sequence shown here is derived from an EMBL/GenBank/DDBJ whole genome shotgun (WGS) entry which is preliminary data.</text>
</comment>
<organism evidence="4 5">
    <name type="scientific">Coptis chinensis</name>
    <dbReference type="NCBI Taxonomy" id="261450"/>
    <lineage>
        <taxon>Eukaryota</taxon>
        <taxon>Viridiplantae</taxon>
        <taxon>Streptophyta</taxon>
        <taxon>Embryophyta</taxon>
        <taxon>Tracheophyta</taxon>
        <taxon>Spermatophyta</taxon>
        <taxon>Magnoliopsida</taxon>
        <taxon>Ranunculales</taxon>
        <taxon>Ranunculaceae</taxon>
        <taxon>Coptidoideae</taxon>
        <taxon>Coptis</taxon>
    </lineage>
</organism>